<dbReference type="RefSeq" id="WP_043385934.1">
    <property type="nucleotide sequence ID" value="NZ_KN039950.1"/>
</dbReference>
<organism evidence="2 3">
    <name type="scientific">Streptomyces mutabilis</name>
    <dbReference type="NCBI Taxonomy" id="67332"/>
    <lineage>
        <taxon>Bacteria</taxon>
        <taxon>Bacillati</taxon>
        <taxon>Actinomycetota</taxon>
        <taxon>Actinomycetes</taxon>
        <taxon>Kitasatosporales</taxon>
        <taxon>Streptomycetaceae</taxon>
        <taxon>Streptomyces</taxon>
    </lineage>
</organism>
<feature type="transmembrane region" description="Helical" evidence="1">
    <location>
        <begin position="6"/>
        <end position="24"/>
    </location>
</feature>
<keyword evidence="3" id="KW-1185">Reference proteome</keyword>
<protein>
    <submittedName>
        <fullName evidence="2">Uncharacterized protein</fullName>
    </submittedName>
</protein>
<evidence type="ECO:0000313" key="2">
    <source>
        <dbReference type="EMBL" id="KFG71454.1"/>
    </source>
</evidence>
<gene>
    <name evidence="2" type="ORF">FM21_34880</name>
</gene>
<evidence type="ECO:0000313" key="3">
    <source>
        <dbReference type="Proteomes" id="UP000029095"/>
    </source>
</evidence>
<name>A0A086MRD6_9ACTN</name>
<dbReference type="STRING" id="1915400.FM21_34880"/>
<evidence type="ECO:0000256" key="1">
    <source>
        <dbReference type="SAM" id="Phobius"/>
    </source>
</evidence>
<proteinExistence type="predicted"/>
<dbReference type="AlphaFoldDB" id="A0A086MRD6"/>
<accession>A0A086MRD6</accession>
<dbReference type="Proteomes" id="UP000029095">
    <property type="component" value="Unassembled WGS sequence"/>
</dbReference>
<keyword evidence="1" id="KW-0472">Membrane</keyword>
<keyword evidence="1" id="KW-1133">Transmembrane helix</keyword>
<keyword evidence="1" id="KW-0812">Transmembrane</keyword>
<comment type="caution">
    <text evidence="2">The sequence shown here is derived from an EMBL/GenBank/DDBJ whole genome shotgun (WGS) entry which is preliminary data.</text>
</comment>
<dbReference type="HOGENOM" id="CLU_2652976_0_0_11"/>
<feature type="transmembrane region" description="Helical" evidence="1">
    <location>
        <begin position="36"/>
        <end position="55"/>
    </location>
</feature>
<dbReference type="EMBL" id="JNFQ01000007">
    <property type="protein sequence ID" value="KFG71454.1"/>
    <property type="molecule type" value="Genomic_DNA"/>
</dbReference>
<reference evidence="2 3" key="1">
    <citation type="submission" date="2014-05" db="EMBL/GenBank/DDBJ databases">
        <title>Complete genome sequence of the Streptomyces mutabilis TRM45540.</title>
        <authorList>
            <person name="Luo X."/>
            <person name="Zhang L."/>
        </authorList>
    </citation>
    <scope>NUCLEOTIDE SEQUENCE [LARGE SCALE GENOMIC DNA]</scope>
    <source>
        <strain evidence="2 3">TRM45540</strain>
    </source>
</reference>
<sequence length="76" mass="7970">MGGDNALVSWILAIVGSLFVAVLAVRGFGHWMKKEWGALISHIVGGAVVAVMIFTPTQAVDILKFIGAKIATVFTG</sequence>